<feature type="compositionally biased region" description="Polar residues" evidence="7">
    <location>
        <begin position="488"/>
        <end position="502"/>
    </location>
</feature>
<dbReference type="InterPro" id="IPR011701">
    <property type="entry name" value="MFS"/>
</dbReference>
<evidence type="ECO:0000313" key="10">
    <source>
        <dbReference type="EMBL" id="SDQ63014.1"/>
    </source>
</evidence>
<feature type="transmembrane region" description="Helical" evidence="8">
    <location>
        <begin position="451"/>
        <end position="470"/>
    </location>
</feature>
<evidence type="ECO:0000256" key="6">
    <source>
        <dbReference type="ARBA" id="ARBA00023136"/>
    </source>
</evidence>
<reference evidence="10 11" key="1">
    <citation type="submission" date="2016-10" db="EMBL/GenBank/DDBJ databases">
        <authorList>
            <person name="de Groot N.N."/>
        </authorList>
    </citation>
    <scope>NUCLEOTIDE SEQUENCE [LARGE SCALE GENOMIC DNA]</scope>
    <source>
        <strain evidence="10 11">DSM 43794</strain>
    </source>
</reference>
<name>A0A1H1CFT9_9ACTN</name>
<keyword evidence="3" id="KW-1003">Cell membrane</keyword>
<feature type="transmembrane region" description="Helical" evidence="8">
    <location>
        <begin position="121"/>
        <end position="138"/>
    </location>
</feature>
<sequence length="502" mass="50773">MTARSGLRMPFFWNDRSSIRFSFALLGAVQATLIAAITLIVVPLPAIGRAFDVGQSELALVNAGYGLTFSGLLLLSGRVTDRIGARRAFLAGVALFGLASAAGGLAPAYPPLLAARFAQGAGAALTAPAAVALVTGLFPDRAERSRALAVWGTLSVAGATAGTLAGGFLGSWGSWRWAFLPPTVVAAAALLGARPLTRGRDTATDAPGSPDTAGRTRPNRLDLPGGLLVTAGLIVLSYGLLEQVHLPLVGCGVALLAAFAVVEARTADPLLPLPFLARPHRAAALTAVLVTSAASASSIFFLTLWMQQVRGLSELATSIALAPCALVILMGPIAGRLIARKGARPVTGAGLLLGAAAMLLLSRIGPENLPVVPGGFALFAVAGGLAFAGATVTALSGVPAERTGVAGGLVNTVMETGPTLGLAVLVSVATARTDSLRAAGHTPEAATTGGYALALLVTAAILLITALITVTSRAEPTPWSEQPEEPSENLQGPKNATERNPS</sequence>
<dbReference type="OrthoDB" id="7375466at2"/>
<keyword evidence="4 8" id="KW-0812">Transmembrane</keyword>
<dbReference type="GO" id="GO:0022857">
    <property type="term" value="F:transmembrane transporter activity"/>
    <property type="evidence" value="ECO:0007669"/>
    <property type="project" value="InterPro"/>
</dbReference>
<dbReference type="STRING" id="35622.SAMN04489764_1455"/>
<dbReference type="AlphaFoldDB" id="A0A1H1CFT9"/>
<dbReference type="CDD" id="cd17321">
    <property type="entry name" value="MFS_MMR_MDR_like"/>
    <property type="match status" value="1"/>
</dbReference>
<evidence type="ECO:0000256" key="7">
    <source>
        <dbReference type="SAM" id="MobiDB-lite"/>
    </source>
</evidence>
<dbReference type="SUPFAM" id="SSF103473">
    <property type="entry name" value="MFS general substrate transporter"/>
    <property type="match status" value="1"/>
</dbReference>
<organism evidence="10 11">
    <name type="scientific">Thermostaphylospora chromogena</name>
    <dbReference type="NCBI Taxonomy" id="35622"/>
    <lineage>
        <taxon>Bacteria</taxon>
        <taxon>Bacillati</taxon>
        <taxon>Actinomycetota</taxon>
        <taxon>Actinomycetes</taxon>
        <taxon>Streptosporangiales</taxon>
        <taxon>Thermomonosporaceae</taxon>
        <taxon>Thermostaphylospora</taxon>
    </lineage>
</organism>
<dbReference type="PROSITE" id="PS50850">
    <property type="entry name" value="MFS"/>
    <property type="match status" value="1"/>
</dbReference>
<keyword evidence="11" id="KW-1185">Reference proteome</keyword>
<evidence type="ECO:0000256" key="8">
    <source>
        <dbReference type="SAM" id="Phobius"/>
    </source>
</evidence>
<evidence type="ECO:0000256" key="1">
    <source>
        <dbReference type="ARBA" id="ARBA00004651"/>
    </source>
</evidence>
<feature type="transmembrane region" description="Helical" evidence="8">
    <location>
        <begin position="88"/>
        <end position="109"/>
    </location>
</feature>
<keyword evidence="2" id="KW-0813">Transport</keyword>
<feature type="transmembrane region" description="Helical" evidence="8">
    <location>
        <begin position="283"/>
        <end position="306"/>
    </location>
</feature>
<dbReference type="Pfam" id="PF07690">
    <property type="entry name" value="MFS_1"/>
    <property type="match status" value="1"/>
</dbReference>
<evidence type="ECO:0000313" key="11">
    <source>
        <dbReference type="Proteomes" id="UP000217103"/>
    </source>
</evidence>
<keyword evidence="5 8" id="KW-1133">Transmembrane helix</keyword>
<dbReference type="PANTHER" id="PTHR42718:SF46">
    <property type="entry name" value="BLR6921 PROTEIN"/>
    <property type="match status" value="1"/>
</dbReference>
<evidence type="ECO:0000256" key="5">
    <source>
        <dbReference type="ARBA" id="ARBA00022989"/>
    </source>
</evidence>
<comment type="subcellular location">
    <subcellularLocation>
        <location evidence="1">Cell membrane</location>
        <topology evidence="1">Multi-pass membrane protein</topology>
    </subcellularLocation>
</comment>
<feature type="transmembrane region" description="Helical" evidence="8">
    <location>
        <begin position="376"/>
        <end position="397"/>
    </location>
</feature>
<feature type="transmembrane region" description="Helical" evidence="8">
    <location>
        <begin position="58"/>
        <end position="76"/>
    </location>
</feature>
<dbReference type="Gene3D" id="1.20.1720.10">
    <property type="entry name" value="Multidrug resistance protein D"/>
    <property type="match status" value="1"/>
</dbReference>
<evidence type="ECO:0000256" key="4">
    <source>
        <dbReference type="ARBA" id="ARBA00022692"/>
    </source>
</evidence>
<dbReference type="Gene3D" id="1.20.1250.20">
    <property type="entry name" value="MFS general substrate transporter like domains"/>
    <property type="match status" value="1"/>
</dbReference>
<dbReference type="InterPro" id="IPR036259">
    <property type="entry name" value="MFS_trans_sf"/>
</dbReference>
<feature type="transmembrane region" description="Helical" evidence="8">
    <location>
        <begin position="318"/>
        <end position="339"/>
    </location>
</feature>
<keyword evidence="6 8" id="KW-0472">Membrane</keyword>
<dbReference type="InterPro" id="IPR020846">
    <property type="entry name" value="MFS_dom"/>
</dbReference>
<feature type="region of interest" description="Disordered" evidence="7">
    <location>
        <begin position="199"/>
        <end position="219"/>
    </location>
</feature>
<feature type="region of interest" description="Disordered" evidence="7">
    <location>
        <begin position="475"/>
        <end position="502"/>
    </location>
</feature>
<proteinExistence type="predicted"/>
<feature type="transmembrane region" description="Helical" evidence="8">
    <location>
        <begin position="150"/>
        <end position="169"/>
    </location>
</feature>
<feature type="transmembrane region" description="Helical" evidence="8">
    <location>
        <begin position="21"/>
        <end position="46"/>
    </location>
</feature>
<evidence type="ECO:0000256" key="3">
    <source>
        <dbReference type="ARBA" id="ARBA00022475"/>
    </source>
</evidence>
<feature type="transmembrane region" description="Helical" evidence="8">
    <location>
        <begin position="244"/>
        <end position="262"/>
    </location>
</feature>
<evidence type="ECO:0000259" key="9">
    <source>
        <dbReference type="PROSITE" id="PS50850"/>
    </source>
</evidence>
<dbReference type="GO" id="GO:0005886">
    <property type="term" value="C:plasma membrane"/>
    <property type="evidence" value="ECO:0007669"/>
    <property type="project" value="UniProtKB-SubCell"/>
</dbReference>
<feature type="transmembrane region" description="Helical" evidence="8">
    <location>
        <begin position="409"/>
        <end position="431"/>
    </location>
</feature>
<protein>
    <submittedName>
        <fullName evidence="10">Predicted arabinose efflux permease, MFS family</fullName>
    </submittedName>
</protein>
<feature type="domain" description="Major facilitator superfamily (MFS) profile" evidence="9">
    <location>
        <begin position="20"/>
        <end position="477"/>
    </location>
</feature>
<dbReference type="Proteomes" id="UP000217103">
    <property type="component" value="Unassembled WGS sequence"/>
</dbReference>
<dbReference type="EMBL" id="FNKK01000002">
    <property type="protein sequence ID" value="SDQ63014.1"/>
    <property type="molecule type" value="Genomic_DNA"/>
</dbReference>
<feature type="transmembrane region" description="Helical" evidence="8">
    <location>
        <begin position="221"/>
        <end position="238"/>
    </location>
</feature>
<gene>
    <name evidence="10" type="ORF">SAMN04489764_1455</name>
</gene>
<evidence type="ECO:0000256" key="2">
    <source>
        <dbReference type="ARBA" id="ARBA00022448"/>
    </source>
</evidence>
<dbReference type="PANTHER" id="PTHR42718">
    <property type="entry name" value="MAJOR FACILITATOR SUPERFAMILY MULTIDRUG TRANSPORTER MFSC"/>
    <property type="match status" value="1"/>
</dbReference>
<feature type="transmembrane region" description="Helical" evidence="8">
    <location>
        <begin position="346"/>
        <end position="364"/>
    </location>
</feature>
<accession>A0A1H1CFT9</accession>